<accession>A0A1M7R2X6</accession>
<dbReference type="STRING" id="551987.SAMN05192549_109225"/>
<keyword evidence="2" id="KW-1185">Reference proteome</keyword>
<dbReference type="RefSeq" id="WP_072787288.1">
    <property type="nucleotide sequence ID" value="NZ_FRCX01000009.1"/>
</dbReference>
<dbReference type="OrthoDB" id="8926298at2"/>
<evidence type="ECO:0000313" key="1">
    <source>
        <dbReference type="EMBL" id="SHN38966.1"/>
    </source>
</evidence>
<dbReference type="EMBL" id="FRCX01000009">
    <property type="protein sequence ID" value="SHN38966.1"/>
    <property type="molecule type" value="Genomic_DNA"/>
</dbReference>
<evidence type="ECO:0000313" key="2">
    <source>
        <dbReference type="Proteomes" id="UP000184339"/>
    </source>
</evidence>
<protein>
    <submittedName>
        <fullName evidence="1">Uncharacterized protein</fullName>
    </submittedName>
</protein>
<name>A0A1M7R2X6_9BURK</name>
<dbReference type="Proteomes" id="UP000184339">
    <property type="component" value="Unassembled WGS sequence"/>
</dbReference>
<sequence>MMHTNDLEHRFYFVERAVRLTAQAASAEFGLPKELRDCIEQMDKRADQAREVFQSADETRIRKLVRDMDVLADRAKRICNYIPTLSGQIKGAVTHLHSQIQELKRDLHI</sequence>
<dbReference type="AlphaFoldDB" id="A0A1M7R2X6"/>
<gene>
    <name evidence="1" type="ORF">SAMN05192549_109225</name>
</gene>
<reference evidence="2" key="1">
    <citation type="submission" date="2016-11" db="EMBL/GenBank/DDBJ databases">
        <authorList>
            <person name="Varghese N."/>
            <person name="Submissions S."/>
        </authorList>
    </citation>
    <scope>NUCLEOTIDE SEQUENCE [LARGE SCALE GENOMIC DNA]</scope>
    <source>
        <strain evidence="2">Sac-22</strain>
    </source>
</reference>
<organism evidence="1 2">
    <name type="scientific">Duganella sacchari</name>
    <dbReference type="NCBI Taxonomy" id="551987"/>
    <lineage>
        <taxon>Bacteria</taxon>
        <taxon>Pseudomonadati</taxon>
        <taxon>Pseudomonadota</taxon>
        <taxon>Betaproteobacteria</taxon>
        <taxon>Burkholderiales</taxon>
        <taxon>Oxalobacteraceae</taxon>
        <taxon>Telluria group</taxon>
        <taxon>Duganella</taxon>
    </lineage>
</organism>
<proteinExistence type="predicted"/>